<dbReference type="Proteomes" id="UP000326857">
    <property type="component" value="Unassembled WGS sequence"/>
</dbReference>
<keyword evidence="8" id="KW-0472">Membrane</keyword>
<dbReference type="FunFam" id="3.30.565.10:FF:000010">
    <property type="entry name" value="Sensor histidine kinase RcsC"/>
    <property type="match status" value="1"/>
</dbReference>
<evidence type="ECO:0000313" key="10">
    <source>
        <dbReference type="EMBL" id="VVT18260.1"/>
    </source>
</evidence>
<dbReference type="SUPFAM" id="SSF48452">
    <property type="entry name" value="TPR-like"/>
    <property type="match status" value="1"/>
</dbReference>
<comment type="catalytic activity">
    <reaction evidence="1">
        <text>ATP + protein L-histidine = ADP + protein N-phospho-L-histidine.</text>
        <dbReference type="EC" id="2.7.13.3"/>
    </reaction>
</comment>
<protein>
    <recommendedName>
        <fullName evidence="2">histidine kinase</fullName>
        <ecNumber evidence="2">2.7.13.3</ecNumber>
    </recommendedName>
</protein>
<evidence type="ECO:0000256" key="3">
    <source>
        <dbReference type="ARBA" id="ARBA00022553"/>
    </source>
</evidence>
<evidence type="ECO:0000256" key="1">
    <source>
        <dbReference type="ARBA" id="ARBA00000085"/>
    </source>
</evidence>
<dbReference type="SMART" id="SM00387">
    <property type="entry name" value="HATPase_c"/>
    <property type="match status" value="1"/>
</dbReference>
<dbReference type="Gene3D" id="3.30.565.10">
    <property type="entry name" value="Histidine kinase-like ATPase, C-terminal domain"/>
    <property type="match status" value="1"/>
</dbReference>
<dbReference type="EMBL" id="CABVLI010000040">
    <property type="protein sequence ID" value="VVT18260.1"/>
    <property type="molecule type" value="Genomic_DNA"/>
</dbReference>
<gene>
    <name evidence="10" type="ORF">SPHINGO391_450209</name>
</gene>
<keyword evidence="3" id="KW-0597">Phosphoprotein</keyword>
<dbReference type="InterPro" id="IPR036890">
    <property type="entry name" value="HATPase_C_sf"/>
</dbReference>
<accession>A0A5E7ZLQ9</accession>
<dbReference type="CDD" id="cd00082">
    <property type="entry name" value="HisKA"/>
    <property type="match status" value="1"/>
</dbReference>
<keyword evidence="4" id="KW-0808">Transferase</keyword>
<evidence type="ECO:0000256" key="6">
    <source>
        <dbReference type="ARBA" id="ARBA00023012"/>
    </source>
</evidence>
<reference evidence="10 11" key="1">
    <citation type="submission" date="2019-09" db="EMBL/GenBank/DDBJ databases">
        <authorList>
            <person name="Dittami M. S."/>
        </authorList>
    </citation>
    <scope>NUCLEOTIDE SEQUENCE [LARGE SCALE GENOMIC DNA]</scope>
    <source>
        <strain evidence="10">SPHINGO391</strain>
    </source>
</reference>
<dbReference type="SUPFAM" id="SSF52172">
    <property type="entry name" value="CheY-like"/>
    <property type="match status" value="1"/>
</dbReference>
<dbReference type="InterPro" id="IPR005467">
    <property type="entry name" value="His_kinase_dom"/>
</dbReference>
<dbReference type="InterPro" id="IPR003661">
    <property type="entry name" value="HisK_dim/P_dom"/>
</dbReference>
<dbReference type="PROSITE" id="PS51257">
    <property type="entry name" value="PROKAR_LIPOPROTEIN"/>
    <property type="match status" value="1"/>
</dbReference>
<evidence type="ECO:0000259" key="9">
    <source>
        <dbReference type="PROSITE" id="PS50109"/>
    </source>
</evidence>
<dbReference type="InterPro" id="IPR011990">
    <property type="entry name" value="TPR-like_helical_dom_sf"/>
</dbReference>
<dbReference type="InterPro" id="IPR036097">
    <property type="entry name" value="HisK_dim/P_sf"/>
</dbReference>
<dbReference type="SMART" id="SM00388">
    <property type="entry name" value="HisKA"/>
    <property type="match status" value="1"/>
</dbReference>
<dbReference type="InterPro" id="IPR011006">
    <property type="entry name" value="CheY-like_superfamily"/>
</dbReference>
<evidence type="ECO:0000256" key="7">
    <source>
        <dbReference type="PROSITE-ProRule" id="PRU00339"/>
    </source>
</evidence>
<dbReference type="EC" id="2.7.13.3" evidence="2"/>
<dbReference type="SUPFAM" id="SSF55874">
    <property type="entry name" value="ATPase domain of HSP90 chaperone/DNA topoisomerase II/histidine kinase"/>
    <property type="match status" value="1"/>
</dbReference>
<keyword evidence="8" id="KW-1133">Transmembrane helix</keyword>
<keyword evidence="8" id="KW-0812">Transmembrane</keyword>
<dbReference type="InterPro" id="IPR004358">
    <property type="entry name" value="Sig_transdc_His_kin-like_C"/>
</dbReference>
<dbReference type="PRINTS" id="PR00344">
    <property type="entry name" value="BCTRLSENSOR"/>
</dbReference>
<proteinExistence type="predicted"/>
<feature type="transmembrane region" description="Helical" evidence="8">
    <location>
        <begin position="403"/>
        <end position="424"/>
    </location>
</feature>
<dbReference type="SUPFAM" id="SSF47384">
    <property type="entry name" value="Homodimeric domain of signal transducing histidine kinase"/>
    <property type="match status" value="1"/>
</dbReference>
<keyword evidence="6" id="KW-0902">Two-component regulatory system</keyword>
<evidence type="ECO:0000256" key="4">
    <source>
        <dbReference type="ARBA" id="ARBA00022679"/>
    </source>
</evidence>
<dbReference type="PROSITE" id="PS50005">
    <property type="entry name" value="TPR"/>
    <property type="match status" value="1"/>
</dbReference>
<keyword evidence="5" id="KW-0418">Kinase</keyword>
<keyword evidence="7" id="KW-0802">TPR repeat</keyword>
<dbReference type="InterPro" id="IPR003594">
    <property type="entry name" value="HATPase_dom"/>
</dbReference>
<dbReference type="InterPro" id="IPR019734">
    <property type="entry name" value="TPR_rpt"/>
</dbReference>
<dbReference type="CDD" id="cd16922">
    <property type="entry name" value="HATPase_EvgS-ArcB-TorS-like"/>
    <property type="match status" value="1"/>
</dbReference>
<dbReference type="Pfam" id="PF14938">
    <property type="entry name" value="SNAP"/>
    <property type="match status" value="1"/>
</dbReference>
<evidence type="ECO:0000313" key="11">
    <source>
        <dbReference type="Proteomes" id="UP000326857"/>
    </source>
</evidence>
<evidence type="ECO:0000256" key="8">
    <source>
        <dbReference type="SAM" id="Phobius"/>
    </source>
</evidence>
<dbReference type="Pfam" id="PF02518">
    <property type="entry name" value="HATPase_c"/>
    <property type="match status" value="1"/>
</dbReference>
<evidence type="ECO:0000256" key="5">
    <source>
        <dbReference type="ARBA" id="ARBA00022777"/>
    </source>
</evidence>
<dbReference type="PANTHER" id="PTHR43047:SF78">
    <property type="entry name" value="SENSORY_REGULATORY PROTEIN RPFC"/>
    <property type="match status" value="1"/>
</dbReference>
<feature type="domain" description="Histidine kinase" evidence="9">
    <location>
        <begin position="460"/>
        <end position="677"/>
    </location>
</feature>
<dbReference type="PANTHER" id="PTHR43047">
    <property type="entry name" value="TWO-COMPONENT HISTIDINE PROTEIN KINASE"/>
    <property type="match status" value="1"/>
</dbReference>
<feature type="repeat" description="TPR" evidence="7">
    <location>
        <begin position="201"/>
        <end position="234"/>
    </location>
</feature>
<dbReference type="GO" id="GO:0000155">
    <property type="term" value="F:phosphorelay sensor kinase activity"/>
    <property type="evidence" value="ECO:0007669"/>
    <property type="project" value="InterPro"/>
</dbReference>
<dbReference type="Pfam" id="PF00512">
    <property type="entry name" value="HisKA"/>
    <property type="match status" value="1"/>
</dbReference>
<dbReference type="PROSITE" id="PS50109">
    <property type="entry name" value="HIS_KIN"/>
    <property type="match status" value="1"/>
</dbReference>
<dbReference type="SMART" id="SM00028">
    <property type="entry name" value="TPR"/>
    <property type="match status" value="5"/>
</dbReference>
<name>A0A5E7ZLQ9_9SPHN</name>
<dbReference type="AlphaFoldDB" id="A0A5E7ZLQ9"/>
<evidence type="ECO:0000256" key="2">
    <source>
        <dbReference type="ARBA" id="ARBA00012438"/>
    </source>
</evidence>
<organism evidence="10 11">
    <name type="scientific">Sphingomonas aurantiaca</name>
    <dbReference type="NCBI Taxonomy" id="185949"/>
    <lineage>
        <taxon>Bacteria</taxon>
        <taxon>Pseudomonadati</taxon>
        <taxon>Pseudomonadota</taxon>
        <taxon>Alphaproteobacteria</taxon>
        <taxon>Sphingomonadales</taxon>
        <taxon>Sphingomonadaceae</taxon>
        <taxon>Sphingomonas</taxon>
    </lineage>
</organism>
<dbReference type="Gene3D" id="1.25.40.10">
    <property type="entry name" value="Tetratricopeptide repeat domain"/>
    <property type="match status" value="1"/>
</dbReference>
<sequence length="827" mass="87836">MSRLSARWIGLVAYGLVIGCGIAQSCSAQGVAASGATRFDRSIGDAKATMLIDPEAARSKAAAAEHLAATIEDSNARDISVATAQWLQGEAYLRTGNPAKASALIGKALAKVVGRAPQSKLYADILLSRAGAESGQGRVGAALVDYQSAFARYRHLGDERGQAMALIFIAWLYTEAMDQATALKYYDQAIETYRTDPSLSVSIYNNRATAFSELGKYKQAIAEFKTALSLAKDLRSAPLMAQIYANMALLQLAMGNLSGSEQAIRDGMRLTDNRETSGFRAGIMAISAKLALRRGQIPRAVALITQALGDLGPKGTSISLKDIHQTAYDVFLAADDPKSALVHLQALKRIDDAATKVATSTKSALMAARFDFANQELKISQLRADELRRGIVFERARVRTQRYVFFGIAAAVAIVIALLAIGLFTIRRSRNMVRAVNADLAITNGALGKALAAKTEFLATTSHEIRTPLNGILGMTEVMLADGKLSPLLRDRLDVVRGAGITMRALVDDILDVAKMEAGNLTIEAVPFDLCATVMDATRMWQEQARSKGLSFEIDLKGCPAMILGDAARIRQIVFNLLSNALKFTKRGRVMLAVDVGTDGRLRIAVTDSGIGIPADKFEQIFESFAQADAGTTRQFGGTGLGLAICRNLARAMGGDVLVASVEGQGTTFTLVLPFVRAVDIVPVAVPATDDVAVTLVVDRNPITRSMFKTLLAPHAGEIAFAGSADAAVTRLGEGAIAHVLIDDATVRLGEDPLADLRRIADAAGLARAETSVLWPVSAGQEQDELLATGITRVIARPVSGAALVQAIYGESTPQKGVHPVLVSDAA</sequence>
<dbReference type="Gene3D" id="1.10.287.130">
    <property type="match status" value="1"/>
</dbReference>